<dbReference type="GO" id="GO:0003700">
    <property type="term" value="F:DNA-binding transcription factor activity"/>
    <property type="evidence" value="ECO:0007669"/>
    <property type="project" value="InterPro"/>
</dbReference>
<dbReference type="OrthoDB" id="8839922at2"/>
<name>A0A5C8NRZ0_9BURK</name>
<dbReference type="GO" id="GO:0003677">
    <property type="term" value="F:DNA binding"/>
    <property type="evidence" value="ECO:0007669"/>
    <property type="project" value="UniProtKB-KW"/>
</dbReference>
<dbReference type="InterPro" id="IPR036390">
    <property type="entry name" value="WH_DNA-bd_sf"/>
</dbReference>
<feature type="domain" description="HTH lysR-type" evidence="5">
    <location>
        <begin position="2"/>
        <end position="59"/>
    </location>
</feature>
<protein>
    <submittedName>
        <fullName evidence="6">LysR family transcriptional regulator</fullName>
    </submittedName>
</protein>
<dbReference type="PROSITE" id="PS50931">
    <property type="entry name" value="HTH_LYSR"/>
    <property type="match status" value="1"/>
</dbReference>
<evidence type="ECO:0000256" key="2">
    <source>
        <dbReference type="ARBA" id="ARBA00023015"/>
    </source>
</evidence>
<evidence type="ECO:0000313" key="6">
    <source>
        <dbReference type="EMBL" id="TXL64123.1"/>
    </source>
</evidence>
<dbReference type="AlphaFoldDB" id="A0A5C8NRZ0"/>
<comment type="similarity">
    <text evidence="1">Belongs to the LysR transcriptional regulatory family.</text>
</comment>
<dbReference type="Gene3D" id="3.40.190.290">
    <property type="match status" value="1"/>
</dbReference>
<dbReference type="PANTHER" id="PTHR30419:SF8">
    <property type="entry name" value="NITROGEN ASSIMILATION TRANSCRIPTIONAL ACTIVATOR-RELATED"/>
    <property type="match status" value="1"/>
</dbReference>
<evidence type="ECO:0000313" key="7">
    <source>
        <dbReference type="Proteomes" id="UP000321548"/>
    </source>
</evidence>
<keyword evidence="2" id="KW-0805">Transcription regulation</keyword>
<dbReference type="SUPFAM" id="SSF46785">
    <property type="entry name" value="Winged helix' DNA-binding domain"/>
    <property type="match status" value="1"/>
</dbReference>
<organism evidence="6 7">
    <name type="scientific">Zeimonas arvi</name>
    <dbReference type="NCBI Taxonomy" id="2498847"/>
    <lineage>
        <taxon>Bacteria</taxon>
        <taxon>Pseudomonadati</taxon>
        <taxon>Pseudomonadota</taxon>
        <taxon>Betaproteobacteria</taxon>
        <taxon>Burkholderiales</taxon>
        <taxon>Burkholderiaceae</taxon>
        <taxon>Zeimonas</taxon>
    </lineage>
</organism>
<evidence type="ECO:0000256" key="3">
    <source>
        <dbReference type="ARBA" id="ARBA00023125"/>
    </source>
</evidence>
<dbReference type="Proteomes" id="UP000321548">
    <property type="component" value="Unassembled WGS sequence"/>
</dbReference>
<evidence type="ECO:0000256" key="1">
    <source>
        <dbReference type="ARBA" id="ARBA00009437"/>
    </source>
</evidence>
<accession>A0A5C8NRZ0</accession>
<comment type="caution">
    <text evidence="6">The sequence shown here is derived from an EMBL/GenBank/DDBJ whole genome shotgun (WGS) entry which is preliminary data.</text>
</comment>
<dbReference type="InterPro" id="IPR050950">
    <property type="entry name" value="HTH-type_LysR_regulators"/>
</dbReference>
<dbReference type="Pfam" id="PF03466">
    <property type="entry name" value="LysR_substrate"/>
    <property type="match status" value="1"/>
</dbReference>
<sequence>MMQPQALKYFAEVARSGSLRHASEVFDIVPSAISRQIAQLEQQLGGILFERSSRGMALTEAGRVLLEHVDDTDRRIGSLRRRLDDLSELRRGTIRLAVVEAVTNDFLPRTLARFAERHPGIEFHVSVCGTGDIAERLASNAAEVALAFNSPSRDDLLLRARIPQPLQLVCAPGHPLLAHRTLSMKQLDGVAAALPDRSFGIRRLIEQAEAAARVRLRVALESDSLQLIKNVVASTSLVSFMPPMTFTRELASGSLAAIDLQGPVFARASIDVLTARGHEISHAARRFLDFLVRAARRPD</sequence>
<keyword evidence="4" id="KW-0804">Transcription</keyword>
<proteinExistence type="inferred from homology"/>
<dbReference type="InterPro" id="IPR005119">
    <property type="entry name" value="LysR_subst-bd"/>
</dbReference>
<dbReference type="Gene3D" id="1.10.10.10">
    <property type="entry name" value="Winged helix-like DNA-binding domain superfamily/Winged helix DNA-binding domain"/>
    <property type="match status" value="1"/>
</dbReference>
<dbReference type="SUPFAM" id="SSF53850">
    <property type="entry name" value="Periplasmic binding protein-like II"/>
    <property type="match status" value="1"/>
</dbReference>
<dbReference type="PANTHER" id="PTHR30419">
    <property type="entry name" value="HTH-TYPE TRANSCRIPTIONAL REGULATOR YBHD"/>
    <property type="match status" value="1"/>
</dbReference>
<dbReference type="FunFam" id="1.10.10.10:FF:000001">
    <property type="entry name" value="LysR family transcriptional regulator"/>
    <property type="match status" value="1"/>
</dbReference>
<dbReference type="InterPro" id="IPR000847">
    <property type="entry name" value="LysR_HTH_N"/>
</dbReference>
<evidence type="ECO:0000256" key="4">
    <source>
        <dbReference type="ARBA" id="ARBA00023163"/>
    </source>
</evidence>
<dbReference type="InterPro" id="IPR036388">
    <property type="entry name" value="WH-like_DNA-bd_sf"/>
</dbReference>
<reference evidence="6 7" key="1">
    <citation type="submission" date="2019-06" db="EMBL/GenBank/DDBJ databases">
        <title>Quisquiliibacterium sp. nov., isolated from a maize field.</title>
        <authorList>
            <person name="Lin S.-Y."/>
            <person name="Tsai C.-F."/>
            <person name="Young C.-C."/>
        </authorList>
    </citation>
    <scope>NUCLEOTIDE SEQUENCE [LARGE SCALE GENOMIC DNA]</scope>
    <source>
        <strain evidence="6 7">CC-CFT501</strain>
    </source>
</reference>
<dbReference type="EMBL" id="VDUY01000006">
    <property type="protein sequence ID" value="TXL64123.1"/>
    <property type="molecule type" value="Genomic_DNA"/>
</dbReference>
<keyword evidence="3" id="KW-0238">DNA-binding</keyword>
<keyword evidence="7" id="KW-1185">Reference proteome</keyword>
<evidence type="ECO:0000259" key="5">
    <source>
        <dbReference type="PROSITE" id="PS50931"/>
    </source>
</evidence>
<dbReference type="GO" id="GO:0005829">
    <property type="term" value="C:cytosol"/>
    <property type="evidence" value="ECO:0007669"/>
    <property type="project" value="TreeGrafter"/>
</dbReference>
<dbReference type="Pfam" id="PF00126">
    <property type="entry name" value="HTH_1"/>
    <property type="match status" value="1"/>
</dbReference>
<gene>
    <name evidence="6" type="ORF">FHP08_14365</name>
</gene>